<dbReference type="CDD" id="cd01065">
    <property type="entry name" value="NAD_bind_Shikimate_DH"/>
    <property type="match status" value="1"/>
</dbReference>
<dbReference type="Proteomes" id="UP000653472">
    <property type="component" value="Unassembled WGS sequence"/>
</dbReference>
<protein>
    <recommendedName>
        <fullName evidence="2 8">Shikimate dehydrogenase (NADP(+))</fullName>
        <shortName evidence="8">SDH</shortName>
        <ecNumber evidence="2 8">1.1.1.25</ecNumber>
    </recommendedName>
</protein>
<dbReference type="GO" id="GO:0009073">
    <property type="term" value="P:aromatic amino acid family biosynthetic process"/>
    <property type="evidence" value="ECO:0007669"/>
    <property type="project" value="UniProtKB-KW"/>
</dbReference>
<evidence type="ECO:0000259" key="11">
    <source>
        <dbReference type="Pfam" id="PF18317"/>
    </source>
</evidence>
<dbReference type="AlphaFoldDB" id="A0A969W6D2"/>
<dbReference type="GO" id="GO:0004764">
    <property type="term" value="F:shikimate 3-dehydrogenase (NADP+) activity"/>
    <property type="evidence" value="ECO:0007669"/>
    <property type="project" value="UniProtKB-UniRule"/>
</dbReference>
<dbReference type="GO" id="GO:0009423">
    <property type="term" value="P:chorismate biosynthetic process"/>
    <property type="evidence" value="ECO:0007669"/>
    <property type="project" value="UniProtKB-UniRule"/>
</dbReference>
<dbReference type="InterPro" id="IPR006151">
    <property type="entry name" value="Shikm_DH/Glu-tRNA_Rdtase"/>
</dbReference>
<comment type="subunit">
    <text evidence="8">Homodimer.</text>
</comment>
<keyword evidence="3 8" id="KW-0028">Amino-acid biosynthesis</keyword>
<dbReference type="InterPro" id="IPR041121">
    <property type="entry name" value="SDH_C"/>
</dbReference>
<dbReference type="EC" id="1.1.1.25" evidence="2 8"/>
<dbReference type="PANTHER" id="PTHR21089">
    <property type="entry name" value="SHIKIMATE DEHYDROGENASE"/>
    <property type="match status" value="1"/>
</dbReference>
<evidence type="ECO:0000313" key="13">
    <source>
        <dbReference type="Proteomes" id="UP000653472"/>
    </source>
</evidence>
<feature type="binding site" evidence="8">
    <location>
        <position position="245"/>
    </location>
    <ligand>
        <name>shikimate</name>
        <dbReference type="ChEBI" id="CHEBI:36208"/>
    </ligand>
</feature>
<evidence type="ECO:0000256" key="5">
    <source>
        <dbReference type="ARBA" id="ARBA00023002"/>
    </source>
</evidence>
<feature type="binding site" evidence="8">
    <location>
        <position position="102"/>
    </location>
    <ligand>
        <name>shikimate</name>
        <dbReference type="ChEBI" id="CHEBI:36208"/>
    </ligand>
</feature>
<dbReference type="Pfam" id="PF18317">
    <property type="entry name" value="SDH_C"/>
    <property type="match status" value="1"/>
</dbReference>
<feature type="binding site" evidence="8">
    <location>
        <position position="238"/>
    </location>
    <ligand>
        <name>NADP(+)</name>
        <dbReference type="ChEBI" id="CHEBI:58349"/>
    </ligand>
</feature>
<feature type="binding site" evidence="8">
    <location>
        <position position="216"/>
    </location>
    <ligand>
        <name>shikimate</name>
        <dbReference type="ChEBI" id="CHEBI:36208"/>
    </ligand>
</feature>
<dbReference type="InterPro" id="IPR013708">
    <property type="entry name" value="Shikimate_DH-bd_N"/>
</dbReference>
<comment type="similarity">
    <text evidence="8">Belongs to the shikimate dehydrogenase family.</text>
</comment>
<feature type="domain" description="Quinate/shikimate 5-dehydrogenase/glutamyl-tRNA reductase" evidence="9">
    <location>
        <begin position="116"/>
        <end position="190"/>
    </location>
</feature>
<dbReference type="GO" id="GO:0019632">
    <property type="term" value="P:shikimate metabolic process"/>
    <property type="evidence" value="ECO:0007669"/>
    <property type="project" value="InterPro"/>
</dbReference>
<keyword evidence="5 8" id="KW-0560">Oxidoreductase</keyword>
<evidence type="ECO:0000256" key="2">
    <source>
        <dbReference type="ARBA" id="ARBA00012962"/>
    </source>
</evidence>
<dbReference type="GO" id="GO:0050661">
    <property type="term" value="F:NADP binding"/>
    <property type="evidence" value="ECO:0007669"/>
    <property type="project" value="InterPro"/>
</dbReference>
<dbReference type="Gene3D" id="3.40.50.720">
    <property type="entry name" value="NAD(P)-binding Rossmann-like Domain"/>
    <property type="match status" value="1"/>
</dbReference>
<feature type="binding site" evidence="8">
    <location>
        <position position="62"/>
    </location>
    <ligand>
        <name>shikimate</name>
        <dbReference type="ChEBI" id="CHEBI:36208"/>
    </ligand>
</feature>
<organism evidence="12 13">
    <name type="scientific">Solimonas marina</name>
    <dbReference type="NCBI Taxonomy" id="2714601"/>
    <lineage>
        <taxon>Bacteria</taxon>
        <taxon>Pseudomonadati</taxon>
        <taxon>Pseudomonadota</taxon>
        <taxon>Gammaproteobacteria</taxon>
        <taxon>Nevskiales</taxon>
        <taxon>Nevskiaceae</taxon>
        <taxon>Solimonas</taxon>
    </lineage>
</organism>
<dbReference type="HAMAP" id="MF_00222">
    <property type="entry name" value="Shikimate_DH_AroE"/>
    <property type="match status" value="1"/>
</dbReference>
<feature type="binding site" evidence="8">
    <location>
        <begin position="15"/>
        <end position="17"/>
    </location>
    <ligand>
        <name>shikimate</name>
        <dbReference type="ChEBI" id="CHEBI:36208"/>
    </ligand>
</feature>
<evidence type="ECO:0000256" key="3">
    <source>
        <dbReference type="ARBA" id="ARBA00022605"/>
    </source>
</evidence>
<dbReference type="RefSeq" id="WP_168146468.1">
    <property type="nucleotide sequence ID" value="NZ_JAAVXB010000001.1"/>
</dbReference>
<feature type="binding site" evidence="8">
    <location>
        <position position="87"/>
    </location>
    <ligand>
        <name>shikimate</name>
        <dbReference type="ChEBI" id="CHEBI:36208"/>
    </ligand>
</feature>
<evidence type="ECO:0000256" key="8">
    <source>
        <dbReference type="HAMAP-Rule" id="MF_00222"/>
    </source>
</evidence>
<comment type="pathway">
    <text evidence="1 8">Metabolic intermediate biosynthesis; chorismate biosynthesis; chorismate from D-erythrose 4-phosphate and phosphoenolpyruvate: step 4/7.</text>
</comment>
<reference evidence="12" key="1">
    <citation type="submission" date="2020-03" db="EMBL/GenBank/DDBJ databases">
        <title>Solimonas marina sp. nov., isolated from deep seawater of the Pacific Ocean.</title>
        <authorList>
            <person name="Liu X."/>
            <person name="Lai Q."/>
            <person name="Sun F."/>
            <person name="Gai Y."/>
            <person name="Li G."/>
            <person name="Shao Z."/>
        </authorList>
    </citation>
    <scope>NUCLEOTIDE SEQUENCE</scope>
    <source>
        <strain evidence="12">C16B3</strain>
    </source>
</reference>
<dbReference type="GO" id="GO:0008652">
    <property type="term" value="P:amino acid biosynthetic process"/>
    <property type="evidence" value="ECO:0007669"/>
    <property type="project" value="UniProtKB-KW"/>
</dbReference>
<feature type="binding site" evidence="8">
    <location>
        <position position="214"/>
    </location>
    <ligand>
        <name>NADP(+)</name>
        <dbReference type="ChEBI" id="CHEBI:58349"/>
    </ligand>
</feature>
<dbReference type="EMBL" id="JAAVXB010000001">
    <property type="protein sequence ID" value="NKF21237.1"/>
    <property type="molecule type" value="Genomic_DNA"/>
</dbReference>
<dbReference type="Gene3D" id="3.40.50.10860">
    <property type="entry name" value="Leucine Dehydrogenase, chain A, domain 1"/>
    <property type="match status" value="1"/>
</dbReference>
<dbReference type="NCBIfam" id="TIGR00507">
    <property type="entry name" value="aroE"/>
    <property type="match status" value="1"/>
</dbReference>
<feature type="domain" description="SDH C-terminal" evidence="11">
    <location>
        <begin position="238"/>
        <end position="268"/>
    </location>
</feature>
<comment type="caution">
    <text evidence="12">The sequence shown here is derived from an EMBL/GenBank/DDBJ whole genome shotgun (WGS) entry which is preliminary data.</text>
</comment>
<dbReference type="SUPFAM" id="SSF51735">
    <property type="entry name" value="NAD(P)-binding Rossmann-fold domains"/>
    <property type="match status" value="1"/>
</dbReference>
<evidence type="ECO:0000256" key="6">
    <source>
        <dbReference type="ARBA" id="ARBA00023141"/>
    </source>
</evidence>
<accession>A0A969W6D2</accession>
<comment type="caution">
    <text evidence="8">Lacks conserved residue(s) required for the propagation of feature annotation.</text>
</comment>
<dbReference type="InterPro" id="IPR046346">
    <property type="entry name" value="Aminoacid_DH-like_N_sf"/>
</dbReference>
<evidence type="ECO:0000313" key="12">
    <source>
        <dbReference type="EMBL" id="NKF21237.1"/>
    </source>
</evidence>
<dbReference type="PANTHER" id="PTHR21089:SF1">
    <property type="entry name" value="BIFUNCTIONAL 3-DEHYDROQUINATE DEHYDRATASE_SHIKIMATE DEHYDROGENASE, CHLOROPLASTIC"/>
    <property type="match status" value="1"/>
</dbReference>
<gene>
    <name evidence="8 12" type="primary">aroE</name>
    <name evidence="12" type="ORF">G7Y82_02830</name>
</gene>
<dbReference type="Pfam" id="PF08501">
    <property type="entry name" value="Shikimate_dh_N"/>
    <property type="match status" value="1"/>
</dbReference>
<evidence type="ECO:0000256" key="1">
    <source>
        <dbReference type="ARBA" id="ARBA00004871"/>
    </source>
</evidence>
<dbReference type="Pfam" id="PF01488">
    <property type="entry name" value="Shikimate_DH"/>
    <property type="match status" value="1"/>
</dbReference>
<keyword evidence="6 8" id="KW-0057">Aromatic amino acid biosynthesis</keyword>
<comment type="catalytic activity">
    <reaction evidence="7 8">
        <text>shikimate + NADP(+) = 3-dehydroshikimate + NADPH + H(+)</text>
        <dbReference type="Rhea" id="RHEA:17737"/>
        <dbReference type="ChEBI" id="CHEBI:15378"/>
        <dbReference type="ChEBI" id="CHEBI:16630"/>
        <dbReference type="ChEBI" id="CHEBI:36208"/>
        <dbReference type="ChEBI" id="CHEBI:57783"/>
        <dbReference type="ChEBI" id="CHEBI:58349"/>
        <dbReference type="EC" id="1.1.1.25"/>
    </reaction>
</comment>
<dbReference type="SUPFAM" id="SSF53223">
    <property type="entry name" value="Aminoacid dehydrogenase-like, N-terminal domain"/>
    <property type="match status" value="1"/>
</dbReference>
<evidence type="ECO:0000256" key="4">
    <source>
        <dbReference type="ARBA" id="ARBA00022857"/>
    </source>
</evidence>
<feature type="active site" description="Proton acceptor" evidence="8">
    <location>
        <position position="66"/>
    </location>
</feature>
<evidence type="ECO:0000259" key="10">
    <source>
        <dbReference type="Pfam" id="PF08501"/>
    </source>
</evidence>
<dbReference type="InterPro" id="IPR022893">
    <property type="entry name" value="Shikimate_DH_fam"/>
</dbReference>
<keyword evidence="4 8" id="KW-0521">NADP</keyword>
<proteinExistence type="inferred from homology"/>
<name>A0A969W6D2_9GAMM</name>
<dbReference type="GO" id="GO:0005829">
    <property type="term" value="C:cytosol"/>
    <property type="evidence" value="ECO:0007669"/>
    <property type="project" value="TreeGrafter"/>
</dbReference>
<dbReference type="NCBIfam" id="NF001310">
    <property type="entry name" value="PRK00258.1-2"/>
    <property type="match status" value="1"/>
</dbReference>
<keyword evidence="13" id="KW-1185">Reference proteome</keyword>
<dbReference type="InterPro" id="IPR036291">
    <property type="entry name" value="NAD(P)-bd_dom_sf"/>
</dbReference>
<evidence type="ECO:0000259" key="9">
    <source>
        <dbReference type="Pfam" id="PF01488"/>
    </source>
</evidence>
<feature type="domain" description="Shikimate dehydrogenase substrate binding N-terminal" evidence="10">
    <location>
        <begin position="7"/>
        <end position="89"/>
    </location>
</feature>
<feature type="binding site" evidence="8">
    <location>
        <position position="78"/>
    </location>
    <ligand>
        <name>NADP(+)</name>
        <dbReference type="ChEBI" id="CHEBI:58349"/>
    </ligand>
</feature>
<comment type="function">
    <text evidence="8">Involved in the biosynthesis of the chorismate, which leads to the biosynthesis of aromatic amino acids. Catalyzes the reversible NADPH linked reduction of 3-dehydroshikimate (DHSA) to yield shikimate (SA).</text>
</comment>
<dbReference type="InterPro" id="IPR011342">
    <property type="entry name" value="Shikimate_DH"/>
</dbReference>
<evidence type="ECO:0000256" key="7">
    <source>
        <dbReference type="ARBA" id="ARBA00049442"/>
    </source>
</evidence>
<feature type="binding site" evidence="8">
    <location>
        <begin position="126"/>
        <end position="130"/>
    </location>
    <ligand>
        <name>NADP(+)</name>
        <dbReference type="ChEBI" id="CHEBI:58349"/>
    </ligand>
</feature>
<sequence length="270" mass="28637">MTDRYAVIGQPISHSQSPAIHAAFAQATSQDLRYDAIDVAPEALTETLKQLHADGLRGLNVTMPHKAAVVEQCELISERAALAGAVNTLSRTDAGWHGDNTDGEGLMRDLTRLGYTVEGRRVLVLGAGGAVRGILGPLLAAKPSQLVVSNRNPWKPEALAEQFKAVGSITPRTHLALKGDRYDLIINAMSVGHSGSMPRLPDGLVADGGACYDLSYGAAHAPFRTWTETQGATRIADGLGMLVEQAAASFDIWRGVRPQTDAVLKALRAG</sequence>